<dbReference type="InterPro" id="IPR000086">
    <property type="entry name" value="NUDIX_hydrolase_dom"/>
</dbReference>
<sequence>MEQNETIKEAAIREFREETALHVKEPKLAGAFTFSIFSEKKIKEEWMMFTFISENYHGQLTDYCKEGDLEWVPLNQIHTLPMAEGDLKIFQHILTSKEVLYGSFSYTADDELLDYRLDWDKDI</sequence>
<dbReference type="PANTHER" id="PTHR43758:SF2">
    <property type="entry name" value="OXIDIZED PURINE NUCLEOSIDE TRIPHOSPHATE HYDROLASE"/>
    <property type="match status" value="1"/>
</dbReference>
<dbReference type="InterPro" id="IPR015797">
    <property type="entry name" value="NUDIX_hydrolase-like_dom_sf"/>
</dbReference>
<evidence type="ECO:0000259" key="6">
    <source>
        <dbReference type="PROSITE" id="PS51462"/>
    </source>
</evidence>
<evidence type="ECO:0000313" key="7">
    <source>
        <dbReference type="EMBL" id="MBP2256824.1"/>
    </source>
</evidence>
<keyword evidence="3" id="KW-0479">Metal-binding</keyword>
<feature type="domain" description="Nudix hydrolase" evidence="6">
    <location>
        <begin position="1"/>
        <end position="95"/>
    </location>
</feature>
<comment type="cofactor">
    <cofactor evidence="1">
        <name>Mg(2+)</name>
        <dbReference type="ChEBI" id="CHEBI:18420"/>
    </cofactor>
</comment>
<keyword evidence="5" id="KW-0460">Magnesium</keyword>
<name>A0ABS4S5Y8_9BACI</name>
<comment type="caution">
    <text evidence="7">The sequence shown here is derived from an EMBL/GenBank/DDBJ whole genome shotgun (WGS) entry which is preliminary data.</text>
</comment>
<gene>
    <name evidence="7" type="ORF">J2Z81_000766</name>
</gene>
<evidence type="ECO:0000256" key="2">
    <source>
        <dbReference type="ARBA" id="ARBA00005582"/>
    </source>
</evidence>
<dbReference type="Pfam" id="PF00293">
    <property type="entry name" value="NUDIX"/>
    <property type="match status" value="1"/>
</dbReference>
<evidence type="ECO:0000256" key="1">
    <source>
        <dbReference type="ARBA" id="ARBA00001946"/>
    </source>
</evidence>
<evidence type="ECO:0000256" key="4">
    <source>
        <dbReference type="ARBA" id="ARBA00022801"/>
    </source>
</evidence>
<proteinExistence type="inferred from homology"/>
<dbReference type="EMBL" id="JAGIKX010000003">
    <property type="protein sequence ID" value="MBP2256824.1"/>
    <property type="molecule type" value="Genomic_DNA"/>
</dbReference>
<evidence type="ECO:0000256" key="3">
    <source>
        <dbReference type="ARBA" id="ARBA00022723"/>
    </source>
</evidence>
<dbReference type="SUPFAM" id="SSF55811">
    <property type="entry name" value="Nudix"/>
    <property type="match status" value="1"/>
</dbReference>
<organism evidence="7 8">
    <name type="scientific">Virgibacillus alimentarius</name>
    <dbReference type="NCBI Taxonomy" id="698769"/>
    <lineage>
        <taxon>Bacteria</taxon>
        <taxon>Bacillati</taxon>
        <taxon>Bacillota</taxon>
        <taxon>Bacilli</taxon>
        <taxon>Bacillales</taxon>
        <taxon>Bacillaceae</taxon>
        <taxon>Virgibacillus</taxon>
    </lineage>
</organism>
<evidence type="ECO:0000256" key="5">
    <source>
        <dbReference type="ARBA" id="ARBA00022842"/>
    </source>
</evidence>
<dbReference type="PANTHER" id="PTHR43758">
    <property type="entry name" value="7,8-DIHYDRO-8-OXOGUANINE TRIPHOSPHATASE"/>
    <property type="match status" value="1"/>
</dbReference>
<reference evidence="7 8" key="1">
    <citation type="submission" date="2021-03" db="EMBL/GenBank/DDBJ databases">
        <title>Genomic Encyclopedia of Type Strains, Phase IV (KMG-IV): sequencing the most valuable type-strain genomes for metagenomic binning, comparative biology and taxonomic classification.</title>
        <authorList>
            <person name="Goeker M."/>
        </authorList>
    </citation>
    <scope>NUCLEOTIDE SEQUENCE [LARGE SCALE GENOMIC DNA]</scope>
    <source>
        <strain evidence="7 8">DSM 25790</strain>
    </source>
</reference>
<accession>A0ABS4S5Y8</accession>
<evidence type="ECO:0000313" key="8">
    <source>
        <dbReference type="Proteomes" id="UP001519294"/>
    </source>
</evidence>
<dbReference type="Proteomes" id="UP001519294">
    <property type="component" value="Unassembled WGS sequence"/>
</dbReference>
<protein>
    <submittedName>
        <fullName evidence="7">8-oxo-dGTP diphosphatase</fullName>
        <ecNumber evidence="7">3.6.1.55</ecNumber>
    </submittedName>
</protein>
<dbReference type="PROSITE" id="PS51462">
    <property type="entry name" value="NUDIX"/>
    <property type="match status" value="1"/>
</dbReference>
<dbReference type="CDD" id="cd18886">
    <property type="entry name" value="NUDIX_MutT_Nudt1"/>
    <property type="match status" value="1"/>
</dbReference>
<dbReference type="Gene3D" id="3.90.79.10">
    <property type="entry name" value="Nucleoside Triphosphate Pyrophosphohydrolase"/>
    <property type="match status" value="1"/>
</dbReference>
<keyword evidence="4 7" id="KW-0378">Hydrolase</keyword>
<dbReference type="GO" id="GO:0035539">
    <property type="term" value="F:8-oxo-7,8-dihydrodeoxyguanosine triphosphate pyrophosphatase activity"/>
    <property type="evidence" value="ECO:0007669"/>
    <property type="project" value="UniProtKB-EC"/>
</dbReference>
<dbReference type="EC" id="3.6.1.55" evidence="7"/>
<comment type="similarity">
    <text evidence="2">Belongs to the Nudix hydrolase family.</text>
</comment>
<keyword evidence="8" id="KW-1185">Reference proteome</keyword>